<feature type="transmembrane region" description="Helical" evidence="5">
    <location>
        <begin position="17"/>
        <end position="42"/>
    </location>
</feature>
<proteinExistence type="predicted"/>
<evidence type="ECO:0000256" key="3">
    <source>
        <dbReference type="ARBA" id="ARBA00022989"/>
    </source>
</evidence>
<feature type="transmembrane region" description="Helical" evidence="5">
    <location>
        <begin position="424"/>
        <end position="444"/>
    </location>
</feature>
<feature type="transmembrane region" description="Helical" evidence="5">
    <location>
        <begin position="162"/>
        <end position="180"/>
    </location>
</feature>
<reference evidence="6 7" key="1">
    <citation type="submission" date="2014-01" db="EMBL/GenBank/DDBJ databases">
        <title>Sulfitobacter sp. H3 (MCCC 1A00686) Genome Sequencing.</title>
        <authorList>
            <person name="Lai Q."/>
            <person name="Hong Z."/>
        </authorList>
    </citation>
    <scope>NUCLEOTIDE SEQUENCE [LARGE SCALE GENOMIC DNA]</scope>
    <source>
        <strain evidence="6 7">H3</strain>
    </source>
</reference>
<dbReference type="EMBL" id="JAMD01000006">
    <property type="protein sequence ID" value="KEJ95558.1"/>
    <property type="molecule type" value="Genomic_DNA"/>
</dbReference>
<feature type="transmembrane region" description="Helical" evidence="5">
    <location>
        <begin position="309"/>
        <end position="327"/>
    </location>
</feature>
<evidence type="ECO:0008006" key="8">
    <source>
        <dbReference type="Google" id="ProtNLM"/>
    </source>
</evidence>
<dbReference type="AlphaFoldDB" id="A0A073IYZ4"/>
<evidence type="ECO:0000313" key="7">
    <source>
        <dbReference type="Proteomes" id="UP000027746"/>
    </source>
</evidence>
<feature type="transmembrane region" description="Helical" evidence="5">
    <location>
        <begin position="348"/>
        <end position="370"/>
    </location>
</feature>
<dbReference type="PANTHER" id="PTHR13285:SF23">
    <property type="entry name" value="TEICHOIC ACID D-ALANYLTRANSFERASE"/>
    <property type="match status" value="1"/>
</dbReference>
<feature type="transmembrane region" description="Helical" evidence="5">
    <location>
        <begin position="285"/>
        <end position="303"/>
    </location>
</feature>
<evidence type="ECO:0000256" key="4">
    <source>
        <dbReference type="ARBA" id="ARBA00023136"/>
    </source>
</evidence>
<sequence>MQSHNVGKSAVLFGANLLFLAGVFASPIGALPLAGFLLLGFCAIKTVQRHPSRLLCWTWVTVIVALFIWLQGYALAAFLPEVPIVFSTLGLSYILFRILHMIYDGVEGTLEYKVSLVDYLNYTTHFLAFVSGPIDRYQSFKANFLSPLPAQTLMIRATLVRIVKGYAKVLILAASALYVFDNVTPQLFAQEGVALPKMVLLFSVAAACYTFYLYMNFSGYMDIVIGIARLAGLELPENFNRPFLSRSMLEFWSRWHMTLSNWFKQYAFNPIMAVLLTRWPSSRMAPLFGVLTFFFVFTVLGIWHGTTPIFIAYGLMLGLGVSINKLWQVALTARLGHKGMRALAANPLYTYAARGLTIGFFAIALLAFWMDMSDLVALTREFGVVGWLMALAVLSFGWIICVALQDLITGRSRWTFEWAKAPALVSYASMAAVIYMCITTQTILNKGAGFVYADF</sequence>
<evidence type="ECO:0000256" key="2">
    <source>
        <dbReference type="ARBA" id="ARBA00022692"/>
    </source>
</evidence>
<comment type="caution">
    <text evidence="6">The sequence shown here is derived from an EMBL/GenBank/DDBJ whole genome shotgun (WGS) entry which is preliminary data.</text>
</comment>
<feature type="transmembrane region" description="Helical" evidence="5">
    <location>
        <begin position="382"/>
        <end position="404"/>
    </location>
</feature>
<keyword evidence="2 5" id="KW-0812">Transmembrane</keyword>
<feature type="transmembrane region" description="Helical" evidence="5">
    <location>
        <begin position="84"/>
        <end position="103"/>
    </location>
</feature>
<feature type="transmembrane region" description="Helical" evidence="5">
    <location>
        <begin position="54"/>
        <end position="78"/>
    </location>
</feature>
<accession>A0A073IYZ4</accession>
<evidence type="ECO:0000313" key="6">
    <source>
        <dbReference type="EMBL" id="KEJ95558.1"/>
    </source>
</evidence>
<protein>
    <recommendedName>
        <fullName evidence="8">Peptidoglycan O-acetyltransferase</fullName>
    </recommendedName>
</protein>
<dbReference type="Pfam" id="PF03062">
    <property type="entry name" value="MBOAT"/>
    <property type="match status" value="1"/>
</dbReference>
<gene>
    <name evidence="6" type="ORF">SUH3_21475</name>
</gene>
<keyword evidence="3 5" id="KW-1133">Transmembrane helix</keyword>
<evidence type="ECO:0000256" key="5">
    <source>
        <dbReference type="SAM" id="Phobius"/>
    </source>
</evidence>
<dbReference type="GO" id="GO:0016020">
    <property type="term" value="C:membrane"/>
    <property type="evidence" value="ECO:0007669"/>
    <property type="project" value="UniProtKB-SubCell"/>
</dbReference>
<dbReference type="InterPro" id="IPR051085">
    <property type="entry name" value="MB_O-acyltransferase"/>
</dbReference>
<name>A0A073IYZ4_9RHOB</name>
<dbReference type="PANTHER" id="PTHR13285">
    <property type="entry name" value="ACYLTRANSFERASE"/>
    <property type="match status" value="1"/>
</dbReference>
<dbReference type="Proteomes" id="UP000027746">
    <property type="component" value="Unassembled WGS sequence"/>
</dbReference>
<keyword evidence="7" id="KW-1185">Reference proteome</keyword>
<feature type="transmembrane region" description="Helical" evidence="5">
    <location>
        <begin position="192"/>
        <end position="214"/>
    </location>
</feature>
<dbReference type="InterPro" id="IPR004299">
    <property type="entry name" value="MBOAT_fam"/>
</dbReference>
<dbReference type="GO" id="GO:0016746">
    <property type="term" value="F:acyltransferase activity"/>
    <property type="evidence" value="ECO:0007669"/>
    <property type="project" value="TreeGrafter"/>
</dbReference>
<evidence type="ECO:0000256" key="1">
    <source>
        <dbReference type="ARBA" id="ARBA00004141"/>
    </source>
</evidence>
<comment type="subcellular location">
    <subcellularLocation>
        <location evidence="1">Membrane</location>
        <topology evidence="1">Multi-pass membrane protein</topology>
    </subcellularLocation>
</comment>
<organism evidence="6 7">
    <name type="scientific">Pseudosulfitobacter pseudonitzschiae</name>
    <dbReference type="NCBI Taxonomy" id="1402135"/>
    <lineage>
        <taxon>Bacteria</taxon>
        <taxon>Pseudomonadati</taxon>
        <taxon>Pseudomonadota</taxon>
        <taxon>Alphaproteobacteria</taxon>
        <taxon>Rhodobacterales</taxon>
        <taxon>Roseobacteraceae</taxon>
        <taxon>Pseudosulfitobacter</taxon>
    </lineage>
</organism>
<keyword evidence="4 5" id="KW-0472">Membrane</keyword>